<dbReference type="GO" id="GO:0032259">
    <property type="term" value="P:methylation"/>
    <property type="evidence" value="ECO:0007669"/>
    <property type="project" value="UniProtKB-KW"/>
</dbReference>
<dbReference type="PANTHER" id="PTHR13200">
    <property type="entry name" value="EEF1A LYSINE METHYLTRANSFERASE 1"/>
    <property type="match status" value="1"/>
</dbReference>
<protein>
    <recommendedName>
        <fullName evidence="7">Protein-lysine N-methyltransferase</fullName>
    </recommendedName>
</protein>
<dbReference type="InterPro" id="IPR029063">
    <property type="entry name" value="SAM-dependent_MTases_sf"/>
</dbReference>
<dbReference type="GO" id="GO:0005737">
    <property type="term" value="C:cytoplasm"/>
    <property type="evidence" value="ECO:0007669"/>
    <property type="project" value="UniProtKB-SubCell"/>
</dbReference>
<proteinExistence type="predicted"/>
<dbReference type="InterPro" id="IPR041370">
    <property type="entry name" value="Mlase_EEF1AKMT1/ZCCHC4"/>
</dbReference>
<evidence type="ECO:0000256" key="4">
    <source>
        <dbReference type="ARBA" id="ARBA00022679"/>
    </source>
</evidence>
<keyword evidence="4" id="KW-0808">Transferase</keyword>
<dbReference type="GO" id="GO:0016279">
    <property type="term" value="F:protein-lysine N-methyltransferase activity"/>
    <property type="evidence" value="ECO:0007669"/>
    <property type="project" value="InterPro"/>
</dbReference>
<evidence type="ECO:0000313" key="6">
    <source>
        <dbReference type="EMBL" id="CAD9224495.1"/>
    </source>
</evidence>
<dbReference type="SUPFAM" id="SSF53335">
    <property type="entry name" value="S-adenosyl-L-methionine-dependent methyltransferases"/>
    <property type="match status" value="1"/>
</dbReference>
<dbReference type="AlphaFoldDB" id="A0A6U1KXA3"/>
<dbReference type="PROSITE" id="PS00092">
    <property type="entry name" value="N6_MTASE"/>
    <property type="match status" value="1"/>
</dbReference>
<evidence type="ECO:0000256" key="3">
    <source>
        <dbReference type="ARBA" id="ARBA00022603"/>
    </source>
</evidence>
<keyword evidence="2" id="KW-0963">Cytoplasm</keyword>
<keyword evidence="3" id="KW-0489">Methyltransferase</keyword>
<dbReference type="PANTHER" id="PTHR13200:SF1">
    <property type="entry name" value="NUCLEIC ACID BINDING PROTEIN"/>
    <property type="match status" value="1"/>
</dbReference>
<name>A0A6U1KXA3_9CHLO</name>
<reference evidence="5" key="1">
    <citation type="submission" date="2021-01" db="EMBL/GenBank/DDBJ databases">
        <authorList>
            <person name="Corre E."/>
            <person name="Pelletier E."/>
            <person name="Niang G."/>
            <person name="Scheremetjew M."/>
            <person name="Finn R."/>
            <person name="Kale V."/>
            <person name="Holt S."/>
            <person name="Cochrane G."/>
            <person name="Meng A."/>
            <person name="Brown T."/>
            <person name="Cohen L."/>
        </authorList>
    </citation>
    <scope>NUCLEOTIDE SEQUENCE</scope>
    <source>
        <strain evidence="5">PLY429</strain>
    </source>
</reference>
<evidence type="ECO:0000256" key="1">
    <source>
        <dbReference type="ARBA" id="ARBA00004496"/>
    </source>
</evidence>
<comment type="subcellular location">
    <subcellularLocation>
        <location evidence="1">Cytoplasm</location>
    </subcellularLocation>
</comment>
<dbReference type="EMBL" id="HBGG01041056">
    <property type="protein sequence ID" value="CAD9224495.1"/>
    <property type="molecule type" value="Transcribed_RNA"/>
</dbReference>
<evidence type="ECO:0000313" key="5">
    <source>
        <dbReference type="EMBL" id="CAD9224493.1"/>
    </source>
</evidence>
<evidence type="ECO:0000256" key="2">
    <source>
        <dbReference type="ARBA" id="ARBA00022490"/>
    </source>
</evidence>
<accession>A0A6U1KXA3</accession>
<dbReference type="Pfam" id="PF10237">
    <property type="entry name" value="N6-adenineMlase"/>
    <property type="match status" value="1"/>
</dbReference>
<dbReference type="GO" id="GO:0003676">
    <property type="term" value="F:nucleic acid binding"/>
    <property type="evidence" value="ECO:0007669"/>
    <property type="project" value="InterPro"/>
</dbReference>
<evidence type="ECO:0008006" key="7">
    <source>
        <dbReference type="Google" id="ProtNLM"/>
    </source>
</evidence>
<gene>
    <name evidence="5" type="ORF">TCHU04912_LOCUS21166</name>
    <name evidence="6" type="ORF">TCHU04912_LOCUS21167</name>
</gene>
<dbReference type="InterPro" id="IPR019369">
    <property type="entry name" value="Efm5/EEF1AKMT1"/>
</dbReference>
<sequence length="185" mass="21030">MAEEPMNRFLLTHQEKADFNQYWYSAKTIAAVVEELQLVATKVAFLSTPSIYFSLKKGDPIRQASWVMDLDQQWAKEPGFFAYDFNKPEDLPGECLGAFDCVVIDPPFITEEVWAKYAATAKLLLSPGGKIILTTVAENKEMLKEMLGVAPCAFQPSIPHLVYQYNLYTNYESETFSRKNPEIPE</sequence>
<dbReference type="Gene3D" id="3.40.50.150">
    <property type="entry name" value="Vaccinia Virus protein VP39"/>
    <property type="match status" value="1"/>
</dbReference>
<dbReference type="InterPro" id="IPR002052">
    <property type="entry name" value="DNA_methylase_N6_adenine_CS"/>
</dbReference>
<organism evidence="5">
    <name type="scientific">Tetraselmis chuii</name>
    <dbReference type="NCBI Taxonomy" id="63592"/>
    <lineage>
        <taxon>Eukaryota</taxon>
        <taxon>Viridiplantae</taxon>
        <taxon>Chlorophyta</taxon>
        <taxon>core chlorophytes</taxon>
        <taxon>Chlorodendrophyceae</taxon>
        <taxon>Chlorodendrales</taxon>
        <taxon>Chlorodendraceae</taxon>
        <taxon>Tetraselmis</taxon>
    </lineage>
</organism>
<dbReference type="EMBL" id="HBGG01041054">
    <property type="protein sequence ID" value="CAD9224493.1"/>
    <property type="molecule type" value="Transcribed_RNA"/>
</dbReference>